<dbReference type="SUPFAM" id="SSF50182">
    <property type="entry name" value="Sm-like ribonucleoproteins"/>
    <property type="match status" value="1"/>
</dbReference>
<dbReference type="PROSITE" id="PS01246">
    <property type="entry name" value="UPF0003"/>
    <property type="match status" value="1"/>
</dbReference>
<dbReference type="InterPro" id="IPR023408">
    <property type="entry name" value="MscS_beta-dom_sf"/>
</dbReference>
<evidence type="ECO:0000256" key="3">
    <source>
        <dbReference type="ARBA" id="ARBA00022475"/>
    </source>
</evidence>
<dbReference type="STRING" id="1781255.BH720_22755"/>
<dbReference type="Pfam" id="PF00924">
    <property type="entry name" value="MS_channel_2nd"/>
    <property type="match status" value="1"/>
</dbReference>
<dbReference type="InterPro" id="IPR008910">
    <property type="entry name" value="MSC_TM_helix"/>
</dbReference>
<evidence type="ECO:0000313" key="10">
    <source>
        <dbReference type="EMBL" id="OEJ72798.1"/>
    </source>
</evidence>
<comment type="subcellular location">
    <subcellularLocation>
        <location evidence="1">Cell membrane</location>
        <topology evidence="1">Multi-pass membrane protein</topology>
    </subcellularLocation>
</comment>
<dbReference type="PANTHER" id="PTHR30221:SF1">
    <property type="entry name" value="SMALL-CONDUCTANCE MECHANOSENSITIVE CHANNEL"/>
    <property type="match status" value="1"/>
</dbReference>
<dbReference type="Pfam" id="PF05552">
    <property type="entry name" value="MS_channel_1st_1"/>
    <property type="match status" value="1"/>
</dbReference>
<evidence type="ECO:0000256" key="7">
    <source>
        <dbReference type="SAM" id="Phobius"/>
    </source>
</evidence>
<dbReference type="InterPro" id="IPR006685">
    <property type="entry name" value="MscS_channel_2nd"/>
</dbReference>
<keyword evidence="6 7" id="KW-0472">Membrane</keyword>
<dbReference type="OrthoDB" id="9809206at2"/>
<feature type="transmembrane region" description="Helical" evidence="7">
    <location>
        <begin position="91"/>
        <end position="109"/>
    </location>
</feature>
<dbReference type="InterPro" id="IPR010920">
    <property type="entry name" value="LSM_dom_sf"/>
</dbReference>
<dbReference type="EMBL" id="MJGC01000110">
    <property type="protein sequence ID" value="OEJ72798.1"/>
    <property type="molecule type" value="Genomic_DNA"/>
</dbReference>
<comment type="similarity">
    <text evidence="2">Belongs to the MscS (TC 1.A.23) family.</text>
</comment>
<organism evidence="10">
    <name type="scientific">Desertifilum tharense IPPAS B-1220</name>
    <dbReference type="NCBI Taxonomy" id="1781255"/>
    <lineage>
        <taxon>Bacteria</taxon>
        <taxon>Bacillati</taxon>
        <taxon>Cyanobacteriota</taxon>
        <taxon>Cyanophyceae</taxon>
        <taxon>Desertifilales</taxon>
        <taxon>Desertifilaceae</taxon>
        <taxon>Desertifilum</taxon>
    </lineage>
</organism>
<name>A0A1E5QDQ8_9CYAN</name>
<feature type="transmembrane region" description="Helical" evidence="7">
    <location>
        <begin position="64"/>
        <end position="85"/>
    </location>
</feature>
<dbReference type="Gene3D" id="2.30.30.60">
    <property type="match status" value="1"/>
</dbReference>
<dbReference type="InterPro" id="IPR011014">
    <property type="entry name" value="MscS_channel_TM-2"/>
</dbReference>
<evidence type="ECO:0000259" key="8">
    <source>
        <dbReference type="Pfam" id="PF00924"/>
    </source>
</evidence>
<dbReference type="InterPro" id="IPR006686">
    <property type="entry name" value="MscS_channel_CS"/>
</dbReference>
<keyword evidence="4 7" id="KW-0812">Transmembrane</keyword>
<dbReference type="RefSeq" id="WP_069969514.1">
    <property type="nucleotide sequence ID" value="NZ_CM124774.1"/>
</dbReference>
<dbReference type="GO" id="GO:0005886">
    <property type="term" value="C:plasma membrane"/>
    <property type="evidence" value="ECO:0007669"/>
    <property type="project" value="UniProtKB-SubCell"/>
</dbReference>
<feature type="domain" description="Mechanosensitive ion channel MscS C-terminal" evidence="9">
    <location>
        <begin position="186"/>
        <end position="267"/>
    </location>
</feature>
<dbReference type="PANTHER" id="PTHR30221">
    <property type="entry name" value="SMALL-CONDUCTANCE MECHANOSENSITIVE CHANNEL"/>
    <property type="match status" value="1"/>
</dbReference>
<sequence>MDDSLIRQIQASLLDLLDFTIKALPAIILAIILVFVTSWAAKLVRQIVSNVSNRTVKNQSLRSLMVQLSYVGAWVVGILIASVVAFPDLRLGDIIGLLGLGSVAIGFAFQDIFKNFLAGILLLLQEPFRIGDQIVVEGYEGTVEEIAIRSTQIRTYQGELVVVPNAIVFTNPVQVLTAKPYRRTDLEIGLDYNTPLQEAVDTLFTAVSRVEGVVNEPPPEIDIVAFGDSSIDFVVRYWTLPQKLHVRHIRTQVIIALKRACDRENFNIPYPIRTLYYFDQEKYSDYLPPGER</sequence>
<dbReference type="InterPro" id="IPR045275">
    <property type="entry name" value="MscS_archaea/bacteria_type"/>
</dbReference>
<dbReference type="GO" id="GO:0008381">
    <property type="term" value="F:mechanosensitive monoatomic ion channel activity"/>
    <property type="evidence" value="ECO:0007669"/>
    <property type="project" value="InterPro"/>
</dbReference>
<dbReference type="Gene3D" id="1.10.287.1260">
    <property type="match status" value="1"/>
</dbReference>
<evidence type="ECO:0000256" key="6">
    <source>
        <dbReference type="ARBA" id="ARBA00023136"/>
    </source>
</evidence>
<reference evidence="10" key="1">
    <citation type="submission" date="2016-09" db="EMBL/GenBank/DDBJ databases">
        <title>Draft genome of thermotolerant cyanobacterium Desertifilum sp. strain IPPAS B-1220.</title>
        <authorList>
            <person name="Sinetova M.A."/>
            <person name="Bolakhan K."/>
            <person name="Zayadan B.K."/>
            <person name="Mironov K.S."/>
            <person name="Ustinova V."/>
            <person name="Kupriyanova E.V."/>
            <person name="Sidorov R.A."/>
            <person name="Skrypnik A.N."/>
            <person name="Gogoleva N.E."/>
            <person name="Gogolev Y.V."/>
            <person name="Los D.A."/>
        </authorList>
    </citation>
    <scope>NUCLEOTIDE SEQUENCE [LARGE SCALE GENOMIC DNA]</scope>
    <source>
        <strain evidence="10">IPPAS B-1220</strain>
    </source>
</reference>
<dbReference type="AlphaFoldDB" id="A0A1E5QDQ8"/>
<evidence type="ECO:0000256" key="2">
    <source>
        <dbReference type="ARBA" id="ARBA00008017"/>
    </source>
</evidence>
<keyword evidence="5 7" id="KW-1133">Transmembrane helix</keyword>
<dbReference type="InterPro" id="IPR011066">
    <property type="entry name" value="MscS_channel_C_sf"/>
</dbReference>
<dbReference type="Gene3D" id="3.30.70.100">
    <property type="match status" value="1"/>
</dbReference>
<evidence type="ECO:0000256" key="5">
    <source>
        <dbReference type="ARBA" id="ARBA00022989"/>
    </source>
</evidence>
<accession>A0A1E5QDQ8</accession>
<keyword evidence="3" id="KW-1003">Cell membrane</keyword>
<protein>
    <submittedName>
        <fullName evidence="10">Mechanosensitive ion channel protein MscS</fullName>
    </submittedName>
</protein>
<feature type="domain" description="Mechanosensitive ion channel MscS" evidence="8">
    <location>
        <begin position="111"/>
        <end position="174"/>
    </location>
</feature>
<proteinExistence type="inferred from homology"/>
<evidence type="ECO:0000256" key="4">
    <source>
        <dbReference type="ARBA" id="ARBA00022692"/>
    </source>
</evidence>
<dbReference type="Pfam" id="PF21082">
    <property type="entry name" value="MS_channel_3rd"/>
    <property type="match status" value="1"/>
</dbReference>
<dbReference type="InterPro" id="IPR049278">
    <property type="entry name" value="MS_channel_C"/>
</dbReference>
<evidence type="ECO:0000256" key="1">
    <source>
        <dbReference type="ARBA" id="ARBA00004651"/>
    </source>
</evidence>
<gene>
    <name evidence="10" type="ORF">BH720_22755</name>
</gene>
<dbReference type="SUPFAM" id="SSF82689">
    <property type="entry name" value="Mechanosensitive channel protein MscS (YggB), C-terminal domain"/>
    <property type="match status" value="1"/>
</dbReference>
<comment type="caution">
    <text evidence="10">The sequence shown here is derived from an EMBL/GenBank/DDBJ whole genome shotgun (WGS) entry which is preliminary data.</text>
</comment>
<feature type="transmembrane region" description="Helical" evidence="7">
    <location>
        <begin position="23"/>
        <end position="44"/>
    </location>
</feature>
<evidence type="ECO:0000259" key="9">
    <source>
        <dbReference type="Pfam" id="PF21082"/>
    </source>
</evidence>
<dbReference type="SUPFAM" id="SSF82861">
    <property type="entry name" value="Mechanosensitive channel protein MscS (YggB), transmembrane region"/>
    <property type="match status" value="1"/>
</dbReference>